<dbReference type="Proteomes" id="UP001549799">
    <property type="component" value="Unassembled WGS sequence"/>
</dbReference>
<protein>
    <submittedName>
        <fullName evidence="4">GNAT family N-acetyltransferase</fullName>
    </submittedName>
</protein>
<organism evidence="4 5">
    <name type="scientific">Sediminicola arcticus</name>
    <dbReference type="NCBI Taxonomy" id="1574308"/>
    <lineage>
        <taxon>Bacteria</taxon>
        <taxon>Pseudomonadati</taxon>
        <taxon>Bacteroidota</taxon>
        <taxon>Flavobacteriia</taxon>
        <taxon>Flavobacteriales</taxon>
        <taxon>Flavobacteriaceae</taxon>
        <taxon>Sediminicola</taxon>
    </lineage>
</organism>
<evidence type="ECO:0000313" key="4">
    <source>
        <dbReference type="EMBL" id="MET6989421.1"/>
    </source>
</evidence>
<evidence type="ECO:0000256" key="2">
    <source>
        <dbReference type="ARBA" id="ARBA00023315"/>
    </source>
</evidence>
<accession>A0ABV2SQI6</accession>
<keyword evidence="5" id="KW-1185">Reference proteome</keyword>
<proteinExistence type="predicted"/>
<dbReference type="PROSITE" id="PS51186">
    <property type="entry name" value="GNAT"/>
    <property type="match status" value="1"/>
</dbReference>
<keyword evidence="2" id="KW-0012">Acyltransferase</keyword>
<dbReference type="InterPro" id="IPR000182">
    <property type="entry name" value="GNAT_dom"/>
</dbReference>
<evidence type="ECO:0000313" key="5">
    <source>
        <dbReference type="Proteomes" id="UP001549799"/>
    </source>
</evidence>
<dbReference type="InterPro" id="IPR016181">
    <property type="entry name" value="Acyl_CoA_acyltransferase"/>
</dbReference>
<sequence length="166" mass="19506">MIRPAKLGEMTDIIAITKACAAQLIKNNIFQWSPSYPTISIFENDIQRKELYVMEIDEKPVGTIVISTHMDQEYIPVKWLTPSYNNLYIHRLAVHPDHQKKGYAQQLMSYAENQGRANKYASIRLDTFSQNKRNQLFYEIRGYQKLGDIYFPKQSIDHFHCYELVL</sequence>
<dbReference type="EMBL" id="JBEXAE010000001">
    <property type="protein sequence ID" value="MET6989421.1"/>
    <property type="molecule type" value="Genomic_DNA"/>
</dbReference>
<keyword evidence="1" id="KW-0808">Transferase</keyword>
<reference evidence="4 5" key="1">
    <citation type="submission" date="2024-07" db="EMBL/GenBank/DDBJ databases">
        <title>The genome sequence of type strain Sediminicola arcticus GDMCC 1.2805.</title>
        <authorList>
            <person name="Liu Y."/>
        </authorList>
    </citation>
    <scope>NUCLEOTIDE SEQUENCE [LARGE SCALE GENOMIC DNA]</scope>
    <source>
        <strain evidence="4 5">GDMCC 1.2805</strain>
    </source>
</reference>
<gene>
    <name evidence="4" type="ORF">ABXZ36_02025</name>
</gene>
<dbReference type="Pfam" id="PF00583">
    <property type="entry name" value="Acetyltransf_1"/>
    <property type="match status" value="1"/>
</dbReference>
<dbReference type="PANTHER" id="PTHR43420:SF46">
    <property type="entry name" value="ACETYLTRANSFERASE"/>
    <property type="match status" value="1"/>
</dbReference>
<dbReference type="SUPFAM" id="SSF55729">
    <property type="entry name" value="Acyl-CoA N-acyltransferases (Nat)"/>
    <property type="match status" value="1"/>
</dbReference>
<evidence type="ECO:0000259" key="3">
    <source>
        <dbReference type="PROSITE" id="PS51186"/>
    </source>
</evidence>
<dbReference type="RefSeq" id="WP_354613792.1">
    <property type="nucleotide sequence ID" value="NZ_JBEXAE010000001.1"/>
</dbReference>
<feature type="domain" description="N-acetyltransferase" evidence="3">
    <location>
        <begin position="1"/>
        <end position="166"/>
    </location>
</feature>
<dbReference type="InterPro" id="IPR050680">
    <property type="entry name" value="YpeA/RimI_acetyltransf"/>
</dbReference>
<evidence type="ECO:0000256" key="1">
    <source>
        <dbReference type="ARBA" id="ARBA00022679"/>
    </source>
</evidence>
<dbReference type="Gene3D" id="3.40.630.30">
    <property type="match status" value="1"/>
</dbReference>
<comment type="caution">
    <text evidence="4">The sequence shown here is derived from an EMBL/GenBank/DDBJ whole genome shotgun (WGS) entry which is preliminary data.</text>
</comment>
<dbReference type="CDD" id="cd04301">
    <property type="entry name" value="NAT_SF"/>
    <property type="match status" value="1"/>
</dbReference>
<name>A0ABV2SQI6_9FLAO</name>
<dbReference type="PANTHER" id="PTHR43420">
    <property type="entry name" value="ACETYLTRANSFERASE"/>
    <property type="match status" value="1"/>
</dbReference>